<dbReference type="SUPFAM" id="SSF52172">
    <property type="entry name" value="CheY-like"/>
    <property type="match status" value="1"/>
</dbReference>
<keyword evidence="6" id="KW-0597">Phosphoprotein</keyword>
<keyword evidence="2" id="KW-0805">Transcription regulation</keyword>
<evidence type="ECO:0000256" key="2">
    <source>
        <dbReference type="ARBA" id="ARBA00023015"/>
    </source>
</evidence>
<dbReference type="Pfam" id="PF12833">
    <property type="entry name" value="HTH_18"/>
    <property type="match status" value="1"/>
</dbReference>
<dbReference type="InterPro" id="IPR001789">
    <property type="entry name" value="Sig_transdc_resp-reg_receiver"/>
</dbReference>
<evidence type="ECO:0000256" key="6">
    <source>
        <dbReference type="PROSITE-ProRule" id="PRU00169"/>
    </source>
</evidence>
<feature type="modified residue" description="4-aspartylphosphate" evidence="6">
    <location>
        <position position="54"/>
    </location>
</feature>
<feature type="domain" description="Response regulatory" evidence="8">
    <location>
        <begin position="2"/>
        <end position="119"/>
    </location>
</feature>
<dbReference type="PANTHER" id="PTHR43280:SF28">
    <property type="entry name" value="HTH-TYPE TRANSCRIPTIONAL ACTIVATOR RHAS"/>
    <property type="match status" value="1"/>
</dbReference>
<dbReference type="InterPro" id="IPR009057">
    <property type="entry name" value="Homeodomain-like_sf"/>
</dbReference>
<protein>
    <recommendedName>
        <fullName evidence="1">Stage 0 sporulation protein A homolog</fullName>
    </recommendedName>
</protein>
<feature type="domain" description="HTH araC/xylS-type" evidence="7">
    <location>
        <begin position="382"/>
        <end position="481"/>
    </location>
</feature>
<dbReference type="PROSITE" id="PS01124">
    <property type="entry name" value="HTH_ARAC_FAMILY_2"/>
    <property type="match status" value="1"/>
</dbReference>
<dbReference type="RefSeq" id="WP_349231394.1">
    <property type="nucleotide sequence ID" value="NZ_JBBMFK010000008.1"/>
</dbReference>
<dbReference type="PANTHER" id="PTHR43280">
    <property type="entry name" value="ARAC-FAMILY TRANSCRIPTIONAL REGULATOR"/>
    <property type="match status" value="1"/>
</dbReference>
<dbReference type="Pfam" id="PF00072">
    <property type="entry name" value="Response_reg"/>
    <property type="match status" value="1"/>
</dbReference>
<keyword evidence="10" id="KW-1185">Reference proteome</keyword>
<dbReference type="Gene3D" id="3.40.50.2300">
    <property type="match status" value="1"/>
</dbReference>
<dbReference type="PROSITE" id="PS00041">
    <property type="entry name" value="HTH_ARAC_FAMILY_1"/>
    <property type="match status" value="1"/>
</dbReference>
<comment type="function">
    <text evidence="5">May play the central regulatory role in sporulation. It may be an element of the effector pathway responsible for the activation of sporulation genes in response to nutritional stress. Spo0A may act in concert with spo0H (a sigma factor) to control the expression of some genes that are critical to the sporulation process.</text>
</comment>
<organism evidence="9 10">
    <name type="scientific">Pseudoflavonifractor intestinihominis</name>
    <dbReference type="NCBI Taxonomy" id="3133171"/>
    <lineage>
        <taxon>Bacteria</taxon>
        <taxon>Bacillati</taxon>
        <taxon>Bacillota</taxon>
        <taxon>Clostridia</taxon>
        <taxon>Eubacteriales</taxon>
        <taxon>Oscillospiraceae</taxon>
        <taxon>Pseudoflavonifractor</taxon>
    </lineage>
</organism>
<evidence type="ECO:0000256" key="3">
    <source>
        <dbReference type="ARBA" id="ARBA00023125"/>
    </source>
</evidence>
<dbReference type="EMBL" id="JBBMFK010000008">
    <property type="protein sequence ID" value="MEQ2443069.1"/>
    <property type="molecule type" value="Genomic_DNA"/>
</dbReference>
<evidence type="ECO:0000259" key="8">
    <source>
        <dbReference type="PROSITE" id="PS50110"/>
    </source>
</evidence>
<dbReference type="PRINTS" id="PR00032">
    <property type="entry name" value="HTHARAC"/>
</dbReference>
<dbReference type="InterPro" id="IPR020449">
    <property type="entry name" value="Tscrpt_reg_AraC-type_HTH"/>
</dbReference>
<dbReference type="SUPFAM" id="SSF46689">
    <property type="entry name" value="Homeodomain-like"/>
    <property type="match status" value="2"/>
</dbReference>
<keyword evidence="3" id="KW-0238">DNA-binding</keyword>
<dbReference type="SMART" id="SM00342">
    <property type="entry name" value="HTH_ARAC"/>
    <property type="match status" value="1"/>
</dbReference>
<comment type="caution">
    <text evidence="9">The sequence shown here is derived from an EMBL/GenBank/DDBJ whole genome shotgun (WGS) entry which is preliminary data.</text>
</comment>
<dbReference type="CDD" id="cd17536">
    <property type="entry name" value="REC_YesN-like"/>
    <property type="match status" value="1"/>
</dbReference>
<dbReference type="InterPro" id="IPR018062">
    <property type="entry name" value="HTH_AraC-typ_CS"/>
</dbReference>
<evidence type="ECO:0000256" key="4">
    <source>
        <dbReference type="ARBA" id="ARBA00023163"/>
    </source>
</evidence>
<evidence type="ECO:0000256" key="1">
    <source>
        <dbReference type="ARBA" id="ARBA00018672"/>
    </source>
</evidence>
<dbReference type="Gene3D" id="1.10.10.60">
    <property type="entry name" value="Homeodomain-like"/>
    <property type="match status" value="2"/>
</dbReference>
<dbReference type="Proteomes" id="UP001464378">
    <property type="component" value="Unassembled WGS sequence"/>
</dbReference>
<evidence type="ECO:0000313" key="10">
    <source>
        <dbReference type="Proteomes" id="UP001464378"/>
    </source>
</evidence>
<accession>A0ABV1E894</accession>
<dbReference type="SMART" id="SM00448">
    <property type="entry name" value="REC"/>
    <property type="match status" value="1"/>
</dbReference>
<gene>
    <name evidence="9" type="ORF">WMO64_06265</name>
</gene>
<name>A0ABV1E894_9FIRM</name>
<reference evidence="9 10" key="1">
    <citation type="submission" date="2024-03" db="EMBL/GenBank/DDBJ databases">
        <title>Human intestinal bacterial collection.</title>
        <authorList>
            <person name="Pauvert C."/>
            <person name="Hitch T.C.A."/>
            <person name="Clavel T."/>
        </authorList>
    </citation>
    <scope>NUCLEOTIDE SEQUENCE [LARGE SCALE GENOMIC DNA]</scope>
    <source>
        <strain evidence="9 10">CLA-AP-H29</strain>
    </source>
</reference>
<proteinExistence type="predicted"/>
<evidence type="ECO:0000256" key="5">
    <source>
        <dbReference type="ARBA" id="ARBA00024867"/>
    </source>
</evidence>
<keyword evidence="4" id="KW-0804">Transcription</keyword>
<evidence type="ECO:0000259" key="7">
    <source>
        <dbReference type="PROSITE" id="PS01124"/>
    </source>
</evidence>
<dbReference type="InterPro" id="IPR011006">
    <property type="entry name" value="CheY-like_superfamily"/>
</dbReference>
<sequence>MLILIADDDRLARYSLKSMLHDLDDGTFMIFEATNGKTLVEQCRRLHPDVAFVDISMPHMDGLTAIEQCRQCSMDTQFVVVSGHSEFDYAKKSITLQVADYLVKPAEPQQLAALLERLSQRLSRTRRNLNMDFQVKVLENCLLWEEIGYCKLADPCAGQQGAYCAFAFFLDTRPGKANYAKAYLAMQESLNAVIRECADQRLRAVLRDSRQACFELIIHCGDKAFPGLCSRVERLCRALEYEDAAVTCLCTKGVDLWQLFKNTTDAEEMDYLRFGLPAGKLCFPAELPFTPQEHELLSAANTLVTAFQDADEALYLKALGQMKAVSLHAPFSLDTGRLTALLSLCLNGSFSWTTLPALCRQLAVHKKQLYLEAGASRTDKMTYAMDYIAKHYMQDISVAQLASRLEMTPNYFSKLFHERTGQTFSSYLTAQRVNQAKRILLTRQDVLVKDVAMMVGYFSSRHFADVFKKMTGLSPSEFREQGHT</sequence>
<evidence type="ECO:0000313" key="9">
    <source>
        <dbReference type="EMBL" id="MEQ2443069.1"/>
    </source>
</evidence>
<dbReference type="InterPro" id="IPR018060">
    <property type="entry name" value="HTH_AraC"/>
</dbReference>
<dbReference type="PROSITE" id="PS50110">
    <property type="entry name" value="RESPONSE_REGULATORY"/>
    <property type="match status" value="1"/>
</dbReference>